<dbReference type="RefSeq" id="WP_114059100.1">
    <property type="nucleotide sequence ID" value="NZ_CP030863.1"/>
</dbReference>
<dbReference type="AlphaFoldDB" id="A0A344UAL5"/>
<keyword evidence="2" id="KW-1185">Reference proteome</keyword>
<geneLocation type="plasmid" evidence="1 2">
    <name>unnamed1</name>
</geneLocation>
<reference evidence="1 2" key="1">
    <citation type="submission" date="2018-01" db="EMBL/GenBank/DDBJ databases">
        <title>Draft genome Sequence of streptomyces globosus LZH-48.</title>
        <authorList>
            <person name="Ran K."/>
            <person name="Li Z."/>
            <person name="Wei S."/>
            <person name="Dong R."/>
        </authorList>
    </citation>
    <scope>NUCLEOTIDE SEQUENCE [LARGE SCALE GENOMIC DNA]</scope>
    <source>
        <strain evidence="1 2">LZH-48</strain>
        <plasmid evidence="1 2">unnamed1</plasmid>
    </source>
</reference>
<dbReference type="EMBL" id="CP030863">
    <property type="protein sequence ID" value="AXE27936.1"/>
    <property type="molecule type" value="Genomic_DNA"/>
</dbReference>
<accession>A0A344UAL5</accession>
<organism evidence="1 2">
    <name type="scientific">Streptomyces globosus</name>
    <dbReference type="NCBI Taxonomy" id="68209"/>
    <lineage>
        <taxon>Bacteria</taxon>
        <taxon>Bacillati</taxon>
        <taxon>Actinomycetota</taxon>
        <taxon>Actinomycetes</taxon>
        <taxon>Kitasatosporales</taxon>
        <taxon>Streptomycetaceae</taxon>
        <taxon>Streptomyces</taxon>
    </lineage>
</organism>
<protein>
    <submittedName>
        <fullName evidence="1">Uncharacterized protein</fullName>
    </submittedName>
</protein>
<evidence type="ECO:0000313" key="1">
    <source>
        <dbReference type="EMBL" id="AXE27936.1"/>
    </source>
</evidence>
<name>A0A344UAL5_9ACTN</name>
<proteinExistence type="predicted"/>
<dbReference type="KEGG" id="sgz:C0216_31040"/>
<dbReference type="Proteomes" id="UP000252004">
    <property type="component" value="Plasmid unnamed1"/>
</dbReference>
<gene>
    <name evidence="1" type="ORF">C0216_31040</name>
</gene>
<sequence length="60" mass="6171">MNHDVASLALALAAAGRAFAPDARALMRRLLGAGVRVGAASLVEQREAARPEALDDGSRS</sequence>
<evidence type="ECO:0000313" key="2">
    <source>
        <dbReference type="Proteomes" id="UP000252004"/>
    </source>
</evidence>
<keyword evidence="1" id="KW-0614">Plasmid</keyword>